<feature type="compositionally biased region" description="Polar residues" evidence="1">
    <location>
        <begin position="97"/>
        <end position="114"/>
    </location>
</feature>
<evidence type="ECO:0000256" key="1">
    <source>
        <dbReference type="SAM" id="MobiDB-lite"/>
    </source>
</evidence>
<evidence type="ECO:0000313" key="3">
    <source>
        <dbReference type="WBParaSite" id="ACRNAN_scaffold1725.g19989.t1"/>
    </source>
</evidence>
<feature type="region of interest" description="Disordered" evidence="1">
    <location>
        <begin position="92"/>
        <end position="115"/>
    </location>
</feature>
<proteinExistence type="predicted"/>
<keyword evidence="2" id="KW-1185">Reference proteome</keyword>
<dbReference type="Proteomes" id="UP000887540">
    <property type="component" value="Unplaced"/>
</dbReference>
<sequence>MIHPINISFPDEVMASPKRTLMELRKKSKITYLEDGRRLKDGCLLVPTSPKGLWNDFFLRSFVRRVGYDLNMSSESSSVDTLIDVVDLEPMRDSNSESESPTQGSHDWQDSCSNPDIEFDDSQQGQFNLSMKARLCRTNSGIVSDTRLQPILSPCCPSSSDMNEEKPYKEFLRFDFSHSNIFAQDLADSDSKRTVILLPNDYGKRICIAKSFDVSFNDSLSDFMKSMNSLKQMRSQLHFHIESVAISQDYLSLFIGIVNSRLTKELRLDTEIHVHVASGTEIGNCLHKIHKIVPICMSEENNFSINLEFDQAIKNVFINENEYLVVTMLGRVVSA</sequence>
<dbReference type="WBParaSite" id="ACRNAN_scaffold1725.g19989.t1">
    <property type="protein sequence ID" value="ACRNAN_scaffold1725.g19989.t1"/>
    <property type="gene ID" value="ACRNAN_scaffold1725.g19989"/>
</dbReference>
<reference evidence="3" key="1">
    <citation type="submission" date="2022-11" db="UniProtKB">
        <authorList>
            <consortium name="WormBaseParasite"/>
        </authorList>
    </citation>
    <scope>IDENTIFICATION</scope>
</reference>
<organism evidence="2 3">
    <name type="scientific">Acrobeloides nanus</name>
    <dbReference type="NCBI Taxonomy" id="290746"/>
    <lineage>
        <taxon>Eukaryota</taxon>
        <taxon>Metazoa</taxon>
        <taxon>Ecdysozoa</taxon>
        <taxon>Nematoda</taxon>
        <taxon>Chromadorea</taxon>
        <taxon>Rhabditida</taxon>
        <taxon>Tylenchina</taxon>
        <taxon>Cephalobomorpha</taxon>
        <taxon>Cephaloboidea</taxon>
        <taxon>Cephalobidae</taxon>
        <taxon>Acrobeloides</taxon>
    </lineage>
</organism>
<name>A0A914D2N4_9BILA</name>
<dbReference type="AlphaFoldDB" id="A0A914D2N4"/>
<accession>A0A914D2N4</accession>
<evidence type="ECO:0000313" key="2">
    <source>
        <dbReference type="Proteomes" id="UP000887540"/>
    </source>
</evidence>
<protein>
    <submittedName>
        <fullName evidence="3">Checkpoint protein</fullName>
    </submittedName>
</protein>